<dbReference type="AlphaFoldDB" id="A0A5M3XEW4"/>
<organism evidence="3 4">
    <name type="scientific">Acrocarpospora pleiomorpha</name>
    <dbReference type="NCBI Taxonomy" id="90975"/>
    <lineage>
        <taxon>Bacteria</taxon>
        <taxon>Bacillati</taxon>
        <taxon>Actinomycetota</taxon>
        <taxon>Actinomycetes</taxon>
        <taxon>Streptosporangiales</taxon>
        <taxon>Streptosporangiaceae</taxon>
        <taxon>Acrocarpospora</taxon>
    </lineage>
</organism>
<sequence>MPSMTVRRWVLAATAVAVAVLAVVFVVLGWERADKVASLASALAGVAAVGVALWAAWPMASGGGGLRVLNTGRATVRGDGRANTGFSGRADALPSQVRVEQTGNADAGSGGNANSGVELT</sequence>
<comment type="caution">
    <text evidence="3">The sequence shown here is derived from an EMBL/GenBank/DDBJ whole genome shotgun (WGS) entry which is preliminary data.</text>
</comment>
<reference evidence="3 4" key="1">
    <citation type="submission" date="2019-10" db="EMBL/GenBank/DDBJ databases">
        <title>Whole genome shotgun sequence of Acrocarpospora pleiomorpha NBRC 16267.</title>
        <authorList>
            <person name="Ichikawa N."/>
            <person name="Kimura A."/>
            <person name="Kitahashi Y."/>
            <person name="Komaki H."/>
            <person name="Oguchi A."/>
        </authorList>
    </citation>
    <scope>NUCLEOTIDE SEQUENCE [LARGE SCALE GENOMIC DNA]</scope>
    <source>
        <strain evidence="3 4">NBRC 16267</strain>
    </source>
</reference>
<keyword evidence="4" id="KW-1185">Reference proteome</keyword>
<feature type="transmembrane region" description="Helical" evidence="2">
    <location>
        <begin position="36"/>
        <end position="57"/>
    </location>
</feature>
<keyword evidence="2" id="KW-0472">Membrane</keyword>
<feature type="transmembrane region" description="Helical" evidence="2">
    <location>
        <begin position="9"/>
        <end position="30"/>
    </location>
</feature>
<gene>
    <name evidence="3" type="ORF">Aple_021880</name>
</gene>
<dbReference type="Proteomes" id="UP000377595">
    <property type="component" value="Unassembled WGS sequence"/>
</dbReference>
<keyword evidence="2" id="KW-1133">Transmembrane helix</keyword>
<evidence type="ECO:0000256" key="1">
    <source>
        <dbReference type="SAM" id="MobiDB-lite"/>
    </source>
</evidence>
<name>A0A5M3XEW4_9ACTN</name>
<feature type="region of interest" description="Disordered" evidence="1">
    <location>
        <begin position="77"/>
        <end position="120"/>
    </location>
</feature>
<protein>
    <submittedName>
        <fullName evidence="3">Uncharacterized protein</fullName>
    </submittedName>
</protein>
<accession>A0A5M3XEW4</accession>
<keyword evidence="2" id="KW-0812">Transmembrane</keyword>
<dbReference type="EMBL" id="BLAF01000011">
    <property type="protein sequence ID" value="GES19292.1"/>
    <property type="molecule type" value="Genomic_DNA"/>
</dbReference>
<evidence type="ECO:0000313" key="3">
    <source>
        <dbReference type="EMBL" id="GES19292.1"/>
    </source>
</evidence>
<evidence type="ECO:0000256" key="2">
    <source>
        <dbReference type="SAM" id="Phobius"/>
    </source>
</evidence>
<proteinExistence type="predicted"/>
<evidence type="ECO:0000313" key="4">
    <source>
        <dbReference type="Proteomes" id="UP000377595"/>
    </source>
</evidence>